<dbReference type="PANTHER" id="PTHR33214">
    <property type="entry name" value="BIFUNCTIONAL INHIBITOR/LIPID-TRANSFER PROTEIN/SEED STORAGE 2S ALBUMIN SUPERFAMILY PROTEIN"/>
    <property type="match status" value="1"/>
</dbReference>
<protein>
    <submittedName>
        <fullName evidence="6">Bifunctional inhibitor/plant lipid transfer protein/seed storage helical domain containing protein</fullName>
    </submittedName>
</protein>
<dbReference type="GO" id="GO:0006869">
    <property type="term" value="P:lipid transport"/>
    <property type="evidence" value="ECO:0007669"/>
    <property type="project" value="InterPro"/>
</dbReference>
<dbReference type="InterPro" id="IPR033872">
    <property type="entry name" value="nsLTP2"/>
</dbReference>
<keyword evidence="2" id="KW-0813">Transport</keyword>
<dbReference type="STRING" id="63057.A0A2P5EN74"/>
<feature type="chain" id="PRO_5015173192" evidence="4">
    <location>
        <begin position="25"/>
        <end position="94"/>
    </location>
</feature>
<dbReference type="Pfam" id="PF00234">
    <property type="entry name" value="Tryp_alpha_amyl"/>
    <property type="match status" value="1"/>
</dbReference>
<dbReference type="OrthoDB" id="1161046at2759"/>
<accession>A0A2P5EN74</accession>
<dbReference type="EMBL" id="JXTC01000123">
    <property type="protein sequence ID" value="PON86976.1"/>
    <property type="molecule type" value="Genomic_DNA"/>
</dbReference>
<keyword evidence="7" id="KW-1185">Reference proteome</keyword>
<gene>
    <name evidence="6" type="ORF">TorRG33x02_172230</name>
</gene>
<evidence type="ECO:0000256" key="3">
    <source>
        <dbReference type="ARBA" id="ARBA00023121"/>
    </source>
</evidence>
<dbReference type="SUPFAM" id="SSF47699">
    <property type="entry name" value="Bifunctional inhibitor/lipid-transfer protein/seed storage 2S albumin"/>
    <property type="match status" value="1"/>
</dbReference>
<feature type="domain" description="Bifunctional inhibitor/plant lipid transfer protein/seed storage helical" evidence="5">
    <location>
        <begin position="29"/>
        <end position="94"/>
    </location>
</feature>
<dbReference type="InterPro" id="IPR016140">
    <property type="entry name" value="Bifunc_inhib/LTP/seed_store"/>
</dbReference>
<dbReference type="GO" id="GO:0008289">
    <property type="term" value="F:lipid binding"/>
    <property type="evidence" value="ECO:0007669"/>
    <property type="project" value="UniProtKB-KW"/>
</dbReference>
<dbReference type="InterPro" id="IPR036312">
    <property type="entry name" value="Bifun_inhib/LTP/seed_sf"/>
</dbReference>
<name>A0A2P5EN74_TREOI</name>
<evidence type="ECO:0000256" key="4">
    <source>
        <dbReference type="SAM" id="SignalP"/>
    </source>
</evidence>
<feature type="signal peptide" evidence="4">
    <location>
        <begin position="1"/>
        <end position="24"/>
    </location>
</feature>
<dbReference type="Gene3D" id="1.10.110.10">
    <property type="entry name" value="Plant lipid-transfer and hydrophobic proteins"/>
    <property type="match status" value="1"/>
</dbReference>
<keyword evidence="4" id="KW-0732">Signal</keyword>
<keyword evidence="3" id="KW-0446">Lipid-binding</keyword>
<comment type="function">
    <text evidence="1">Plant non-specific lipid-transfer proteins transfer phospholipids as well as galactolipids across membranes. May play a role in wax or cutin deposition in the cell walls of expanding epidermal cells and certain secretory tissues.</text>
</comment>
<organism evidence="6 7">
    <name type="scientific">Trema orientale</name>
    <name type="common">Charcoal tree</name>
    <name type="synonym">Celtis orientalis</name>
    <dbReference type="NCBI Taxonomy" id="63057"/>
    <lineage>
        <taxon>Eukaryota</taxon>
        <taxon>Viridiplantae</taxon>
        <taxon>Streptophyta</taxon>
        <taxon>Embryophyta</taxon>
        <taxon>Tracheophyta</taxon>
        <taxon>Spermatophyta</taxon>
        <taxon>Magnoliopsida</taxon>
        <taxon>eudicotyledons</taxon>
        <taxon>Gunneridae</taxon>
        <taxon>Pentapetalae</taxon>
        <taxon>rosids</taxon>
        <taxon>fabids</taxon>
        <taxon>Rosales</taxon>
        <taxon>Cannabaceae</taxon>
        <taxon>Trema</taxon>
    </lineage>
</organism>
<dbReference type="Proteomes" id="UP000237000">
    <property type="component" value="Unassembled WGS sequence"/>
</dbReference>
<comment type="caution">
    <text evidence="6">The sequence shown here is derived from an EMBL/GenBank/DDBJ whole genome shotgun (WGS) entry which is preliminary data.</text>
</comment>
<dbReference type="SMART" id="SM00499">
    <property type="entry name" value="AAI"/>
    <property type="match status" value="1"/>
</dbReference>
<evidence type="ECO:0000313" key="7">
    <source>
        <dbReference type="Proteomes" id="UP000237000"/>
    </source>
</evidence>
<evidence type="ECO:0000256" key="2">
    <source>
        <dbReference type="ARBA" id="ARBA00022448"/>
    </source>
</evidence>
<dbReference type="AlphaFoldDB" id="A0A2P5EN74"/>
<evidence type="ECO:0000313" key="6">
    <source>
        <dbReference type="EMBL" id="PON86976.1"/>
    </source>
</evidence>
<dbReference type="CDD" id="cd01959">
    <property type="entry name" value="nsLTP2"/>
    <property type="match status" value="1"/>
</dbReference>
<dbReference type="PANTHER" id="PTHR33214:SF69">
    <property type="entry name" value="BIFUNCTIONAL INHIBITOR_LIPID-TRANSFER PROTEIN_SEED STORAGE 2S ALBUMIN SUPERFAMILY PROTEIN"/>
    <property type="match status" value="1"/>
</dbReference>
<dbReference type="InParanoid" id="A0A2P5EN74"/>
<evidence type="ECO:0000259" key="5">
    <source>
        <dbReference type="SMART" id="SM00499"/>
    </source>
</evidence>
<evidence type="ECO:0000256" key="1">
    <source>
        <dbReference type="ARBA" id="ARBA00003211"/>
    </source>
</evidence>
<proteinExistence type="predicted"/>
<sequence>MKTFVALFVMLLIVLLENIEVSKAEQVNCSTLELGACADAMMSNSPPTALCCSKLKEQTPCLCQYIKDPSLEQFVNSPNAKKVFSTCGVQFPTC</sequence>
<reference evidence="7" key="1">
    <citation type="submission" date="2016-06" db="EMBL/GenBank/DDBJ databases">
        <title>Parallel loss of symbiosis genes in relatives of nitrogen-fixing non-legume Parasponia.</title>
        <authorList>
            <person name="Van Velzen R."/>
            <person name="Holmer R."/>
            <person name="Bu F."/>
            <person name="Rutten L."/>
            <person name="Van Zeijl A."/>
            <person name="Liu W."/>
            <person name="Santuari L."/>
            <person name="Cao Q."/>
            <person name="Sharma T."/>
            <person name="Shen D."/>
            <person name="Roswanjaya Y."/>
            <person name="Wardhani T."/>
            <person name="Kalhor M.S."/>
            <person name="Jansen J."/>
            <person name="Van den Hoogen J."/>
            <person name="Gungor B."/>
            <person name="Hartog M."/>
            <person name="Hontelez J."/>
            <person name="Verver J."/>
            <person name="Yang W.-C."/>
            <person name="Schijlen E."/>
            <person name="Repin R."/>
            <person name="Schilthuizen M."/>
            <person name="Schranz E."/>
            <person name="Heidstra R."/>
            <person name="Miyata K."/>
            <person name="Fedorova E."/>
            <person name="Kohlen W."/>
            <person name="Bisseling T."/>
            <person name="Smit S."/>
            <person name="Geurts R."/>
        </authorList>
    </citation>
    <scope>NUCLEOTIDE SEQUENCE [LARGE SCALE GENOMIC DNA]</scope>
    <source>
        <strain evidence="7">cv. RG33-2</strain>
    </source>
</reference>